<name>A0A0E0CJP4_9ORYZ</name>
<organism evidence="1">
    <name type="scientific">Oryza meridionalis</name>
    <dbReference type="NCBI Taxonomy" id="40149"/>
    <lineage>
        <taxon>Eukaryota</taxon>
        <taxon>Viridiplantae</taxon>
        <taxon>Streptophyta</taxon>
        <taxon>Embryophyta</taxon>
        <taxon>Tracheophyta</taxon>
        <taxon>Spermatophyta</taxon>
        <taxon>Magnoliopsida</taxon>
        <taxon>Liliopsida</taxon>
        <taxon>Poales</taxon>
        <taxon>Poaceae</taxon>
        <taxon>BOP clade</taxon>
        <taxon>Oryzoideae</taxon>
        <taxon>Oryzeae</taxon>
        <taxon>Oryzinae</taxon>
        <taxon>Oryza</taxon>
    </lineage>
</organism>
<proteinExistence type="predicted"/>
<sequence length="209" mass="22806">MEQVMQDAAAAVAAAAAEQVDAGAVVVKLVQQVDASDVVQKCRTSTPPPLCPEQDIDTVAIIDEVDAAAVVQEVDAAAIVVDAAGAVHECVRYGRVHDDKGDKGLEEYRCARRRLCSRCGLLHRDYMLSARMYGMEEFDCEVFLPDLKDVKMDGNTILLPAHVIKMIDDLVKSKKQKATMVDSMPEDSDEVNFIMDSFTGETEVPDSLN</sequence>
<accession>A0A0E0CJP4</accession>
<dbReference type="Gramene" id="OMERI02G14550.1">
    <property type="protein sequence ID" value="OMERI02G14550.1"/>
    <property type="gene ID" value="OMERI02G14550"/>
</dbReference>
<dbReference type="EnsemblPlants" id="OMERI02G14550.1">
    <property type="protein sequence ID" value="OMERI02G14550.1"/>
    <property type="gene ID" value="OMERI02G14550"/>
</dbReference>
<reference evidence="1" key="1">
    <citation type="submission" date="2015-04" db="UniProtKB">
        <authorList>
            <consortium name="EnsemblPlants"/>
        </authorList>
    </citation>
    <scope>IDENTIFICATION</scope>
</reference>
<keyword evidence="2" id="KW-1185">Reference proteome</keyword>
<dbReference type="Proteomes" id="UP000008021">
    <property type="component" value="Chromosome 2"/>
</dbReference>
<evidence type="ECO:0000313" key="2">
    <source>
        <dbReference type="Proteomes" id="UP000008021"/>
    </source>
</evidence>
<reference evidence="1" key="2">
    <citation type="submission" date="2018-05" db="EMBL/GenBank/DDBJ databases">
        <title>OmerRS3 (Oryza meridionalis Reference Sequence Version 3).</title>
        <authorList>
            <person name="Zhang J."/>
            <person name="Kudrna D."/>
            <person name="Lee S."/>
            <person name="Talag J."/>
            <person name="Welchert J."/>
            <person name="Wing R.A."/>
        </authorList>
    </citation>
    <scope>NUCLEOTIDE SEQUENCE [LARGE SCALE GENOMIC DNA]</scope>
    <source>
        <strain evidence="1">cv. OR44</strain>
    </source>
</reference>
<dbReference type="AlphaFoldDB" id="A0A0E0CJP4"/>
<protein>
    <submittedName>
        <fullName evidence="1">Uncharacterized protein</fullName>
    </submittedName>
</protein>
<evidence type="ECO:0000313" key="1">
    <source>
        <dbReference type="EnsemblPlants" id="OMERI02G14550.1"/>
    </source>
</evidence>
<dbReference type="HOGENOM" id="CLU_1356559_0_0_1"/>